<dbReference type="RefSeq" id="XP_024729076.1">
    <property type="nucleotide sequence ID" value="XM_024881881.1"/>
</dbReference>
<evidence type="ECO:0000256" key="1">
    <source>
        <dbReference type="SAM" id="SignalP"/>
    </source>
</evidence>
<feature type="signal peptide" evidence="1">
    <location>
        <begin position="1"/>
        <end position="18"/>
    </location>
</feature>
<dbReference type="GeneID" id="36589958"/>
<proteinExistence type="predicted"/>
<dbReference type="AlphaFoldDB" id="A0A2J6SN37"/>
<organism evidence="2 3">
    <name type="scientific">Hyaloscypha bicolor E</name>
    <dbReference type="NCBI Taxonomy" id="1095630"/>
    <lineage>
        <taxon>Eukaryota</taxon>
        <taxon>Fungi</taxon>
        <taxon>Dikarya</taxon>
        <taxon>Ascomycota</taxon>
        <taxon>Pezizomycotina</taxon>
        <taxon>Leotiomycetes</taxon>
        <taxon>Helotiales</taxon>
        <taxon>Hyaloscyphaceae</taxon>
        <taxon>Hyaloscypha</taxon>
        <taxon>Hyaloscypha bicolor</taxon>
    </lineage>
</organism>
<keyword evidence="3" id="KW-1185">Reference proteome</keyword>
<dbReference type="Proteomes" id="UP000235371">
    <property type="component" value="Unassembled WGS sequence"/>
</dbReference>
<protein>
    <submittedName>
        <fullName evidence="2">Uncharacterized protein</fullName>
    </submittedName>
</protein>
<feature type="chain" id="PRO_5014415432" evidence="1">
    <location>
        <begin position="19"/>
        <end position="91"/>
    </location>
</feature>
<evidence type="ECO:0000313" key="3">
    <source>
        <dbReference type="Proteomes" id="UP000235371"/>
    </source>
</evidence>
<keyword evidence="1" id="KW-0732">Signal</keyword>
<dbReference type="EMBL" id="KZ613912">
    <property type="protein sequence ID" value="PMD52172.1"/>
    <property type="molecule type" value="Genomic_DNA"/>
</dbReference>
<dbReference type="InParanoid" id="A0A2J6SN37"/>
<evidence type="ECO:0000313" key="2">
    <source>
        <dbReference type="EMBL" id="PMD52172.1"/>
    </source>
</evidence>
<name>A0A2J6SN37_9HELO</name>
<reference evidence="2 3" key="1">
    <citation type="submission" date="2016-04" db="EMBL/GenBank/DDBJ databases">
        <title>A degradative enzymes factory behind the ericoid mycorrhizal symbiosis.</title>
        <authorList>
            <consortium name="DOE Joint Genome Institute"/>
            <person name="Martino E."/>
            <person name="Morin E."/>
            <person name="Grelet G."/>
            <person name="Kuo A."/>
            <person name="Kohler A."/>
            <person name="Daghino S."/>
            <person name="Barry K."/>
            <person name="Choi C."/>
            <person name="Cichocki N."/>
            <person name="Clum A."/>
            <person name="Copeland A."/>
            <person name="Hainaut M."/>
            <person name="Haridas S."/>
            <person name="Labutti K."/>
            <person name="Lindquist E."/>
            <person name="Lipzen A."/>
            <person name="Khouja H.-R."/>
            <person name="Murat C."/>
            <person name="Ohm R."/>
            <person name="Olson A."/>
            <person name="Spatafora J."/>
            <person name="Veneault-Fourrey C."/>
            <person name="Henrissat B."/>
            <person name="Grigoriev I."/>
            <person name="Martin F."/>
            <person name="Perotto S."/>
        </authorList>
    </citation>
    <scope>NUCLEOTIDE SEQUENCE [LARGE SCALE GENOMIC DNA]</scope>
    <source>
        <strain evidence="2 3">E</strain>
    </source>
</reference>
<accession>A0A2J6SN37</accession>
<sequence>MPLQPLFLFFPLFLAVLASHTLQPHKFPTFPPAQVSALSGRMMAKPGRISQLQLALNNEVCVCEKGLRCCGSFCECDLECGGEVGEWECLL</sequence>
<gene>
    <name evidence="2" type="ORF">K444DRAFT_621320</name>
</gene>